<dbReference type="SUPFAM" id="SSF53850">
    <property type="entry name" value="Periplasmic binding protein-like II"/>
    <property type="match status" value="1"/>
</dbReference>
<reference evidence="3 4" key="1">
    <citation type="submission" date="2019-03" db="EMBL/GenBank/DDBJ databases">
        <title>Genomic Encyclopedia of Type Strains, Phase IV (KMG-IV): sequencing the most valuable type-strain genomes for metagenomic binning, comparative biology and taxonomic classification.</title>
        <authorList>
            <person name="Goeker M."/>
        </authorList>
    </citation>
    <scope>NUCLEOTIDE SEQUENCE [LARGE SCALE GENOMIC DNA]</scope>
    <source>
        <strain evidence="3 4">DSM 100059</strain>
    </source>
</reference>
<evidence type="ECO:0000313" key="4">
    <source>
        <dbReference type="Proteomes" id="UP000294498"/>
    </source>
</evidence>
<dbReference type="Proteomes" id="UP000294498">
    <property type="component" value="Unassembled WGS sequence"/>
</dbReference>
<organism evidence="3 4">
    <name type="scientific">Dinghuibacter silviterrae</name>
    <dbReference type="NCBI Taxonomy" id="1539049"/>
    <lineage>
        <taxon>Bacteria</taxon>
        <taxon>Pseudomonadati</taxon>
        <taxon>Bacteroidota</taxon>
        <taxon>Chitinophagia</taxon>
        <taxon>Chitinophagales</taxon>
        <taxon>Chitinophagaceae</taxon>
        <taxon>Dinghuibacter</taxon>
    </lineage>
</organism>
<name>A0A4R8DMS3_9BACT</name>
<evidence type="ECO:0000259" key="2">
    <source>
        <dbReference type="Pfam" id="PF12849"/>
    </source>
</evidence>
<evidence type="ECO:0000256" key="1">
    <source>
        <dbReference type="ARBA" id="ARBA00022729"/>
    </source>
</evidence>
<protein>
    <submittedName>
        <fullName evidence="3">Phosphate ABC transporter substrate-binding protein (PhoT family)</fullName>
    </submittedName>
</protein>
<gene>
    <name evidence="3" type="ORF">EDB95_0308</name>
</gene>
<comment type="caution">
    <text evidence="3">The sequence shown here is derived from an EMBL/GenBank/DDBJ whole genome shotgun (WGS) entry which is preliminary data.</text>
</comment>
<dbReference type="PANTHER" id="PTHR30570:SF1">
    <property type="entry name" value="PHOSPHATE-BINDING PROTEIN PSTS"/>
    <property type="match status" value="1"/>
</dbReference>
<dbReference type="Gene3D" id="3.40.190.10">
    <property type="entry name" value="Periplasmic binding protein-like II"/>
    <property type="match status" value="2"/>
</dbReference>
<proteinExistence type="predicted"/>
<dbReference type="InterPro" id="IPR024370">
    <property type="entry name" value="PBP_domain"/>
</dbReference>
<dbReference type="EMBL" id="SODV01000001">
    <property type="protein sequence ID" value="TDW99299.1"/>
    <property type="molecule type" value="Genomic_DNA"/>
</dbReference>
<keyword evidence="4" id="KW-1185">Reference proteome</keyword>
<dbReference type="InterPro" id="IPR050811">
    <property type="entry name" value="Phosphate_ABC_transporter"/>
</dbReference>
<keyword evidence="1" id="KW-0732">Signal</keyword>
<dbReference type="AlphaFoldDB" id="A0A4R8DMS3"/>
<dbReference type="PANTHER" id="PTHR30570">
    <property type="entry name" value="PERIPLASMIC PHOSPHATE BINDING COMPONENT OF PHOSPHATE ABC TRANSPORTER"/>
    <property type="match status" value="1"/>
</dbReference>
<sequence>MSRLYTWGWAVLCGVIMVSCKQQGGEAGLEKPADSLSAGRINISVDESFRPVMEEELKVFRSSNPRADIRVSYKPEAECLKDLQQDSVRMVFVTRELTQEEEAYYKDRLKYDPVYEVLAYDAVAVLVNRTAPDSVFTREEVADILRGKGGKMAYTPVFDGLNATSTIRFAMDSILKGGAFDPGHVFAASNSTGVIEYVASHPDAMGFVGVDWIGNPEDTLQAGYRDRVRITAIRCDECPGKPYVAPTQEKILTKSYPFTRGLYYIKKENYDGLGTGFVDFLKYQRGQLIFRRAYLVPAIMAFIVRDAKVQ</sequence>
<dbReference type="PROSITE" id="PS51257">
    <property type="entry name" value="PROKAR_LIPOPROTEIN"/>
    <property type="match status" value="1"/>
</dbReference>
<dbReference type="Pfam" id="PF12849">
    <property type="entry name" value="PBP_like_2"/>
    <property type="match status" value="1"/>
</dbReference>
<feature type="domain" description="PBP" evidence="2">
    <location>
        <begin position="37"/>
        <end position="281"/>
    </location>
</feature>
<accession>A0A4R8DMS3</accession>
<evidence type="ECO:0000313" key="3">
    <source>
        <dbReference type="EMBL" id="TDW99299.1"/>
    </source>
</evidence>